<dbReference type="RefSeq" id="XP_006675021.1">
    <property type="nucleotide sequence ID" value="XM_006674958.1"/>
</dbReference>
<protein>
    <recommendedName>
        <fullName evidence="1">Thioredoxin domain-containing protein</fullName>
    </recommendedName>
</protein>
<dbReference type="PANTHER" id="PTHR21148">
    <property type="entry name" value="THIOREDOXIN DOMAIN-CONTAINING PROTEIN 9"/>
    <property type="match status" value="1"/>
</dbReference>
<dbReference type="HOGENOM" id="CLU_072378_1_0_1"/>
<sequence>RLRQMGQARHGHYETIRTEKDILHITTTAERCVVHFSHKDFRRCQLMDQHMQELAKKHFKTRFIKIDVADAPFLVDKLKIQILPCIMAFIDGVTVDKLLGFEGVSEKDDFPTSMLEKRLTEGSKVIVLDEINKAGANSRRTILGFANTKSRNDSDSEDDE</sequence>
<feature type="domain" description="Thioredoxin" evidence="1">
    <location>
        <begin position="26"/>
        <end position="100"/>
    </location>
</feature>
<dbReference type="Pfam" id="PF00085">
    <property type="entry name" value="Thioredoxin"/>
    <property type="match status" value="1"/>
</dbReference>
<dbReference type="EMBL" id="GL882879">
    <property type="protein sequence ID" value="EGF83395.1"/>
    <property type="molecule type" value="Genomic_DNA"/>
</dbReference>
<name>F4NS45_BATDJ</name>
<dbReference type="OMA" id="KEFMNIT"/>
<dbReference type="AlphaFoldDB" id="F4NS45"/>
<proteinExistence type="predicted"/>
<dbReference type="Gene3D" id="3.40.30.10">
    <property type="entry name" value="Glutaredoxin"/>
    <property type="match status" value="1"/>
</dbReference>
<evidence type="ECO:0000313" key="2">
    <source>
        <dbReference type="EMBL" id="EGF83395.1"/>
    </source>
</evidence>
<organism evidence="2 3">
    <name type="scientific">Batrachochytrium dendrobatidis (strain JAM81 / FGSC 10211)</name>
    <name type="common">Frog chytrid fungus</name>
    <dbReference type="NCBI Taxonomy" id="684364"/>
    <lineage>
        <taxon>Eukaryota</taxon>
        <taxon>Fungi</taxon>
        <taxon>Fungi incertae sedis</taxon>
        <taxon>Chytridiomycota</taxon>
        <taxon>Chytridiomycota incertae sedis</taxon>
        <taxon>Chytridiomycetes</taxon>
        <taxon>Rhizophydiales</taxon>
        <taxon>Rhizophydiales incertae sedis</taxon>
        <taxon>Batrachochytrium</taxon>
    </lineage>
</organism>
<dbReference type="GeneID" id="18242063"/>
<keyword evidence="3" id="KW-1185">Reference proteome</keyword>
<dbReference type="InterPro" id="IPR036249">
    <property type="entry name" value="Thioredoxin-like_sf"/>
</dbReference>
<dbReference type="InterPro" id="IPR013766">
    <property type="entry name" value="Thioredoxin_domain"/>
</dbReference>
<dbReference type="FunCoup" id="F4NS45">
    <property type="interactions" value="704"/>
</dbReference>
<dbReference type="Proteomes" id="UP000007241">
    <property type="component" value="Unassembled WGS sequence"/>
</dbReference>
<dbReference type="GO" id="GO:0005737">
    <property type="term" value="C:cytoplasm"/>
    <property type="evidence" value="ECO:0000318"/>
    <property type="project" value="GO_Central"/>
</dbReference>
<dbReference type="InParanoid" id="F4NS45"/>
<evidence type="ECO:0000313" key="3">
    <source>
        <dbReference type="Proteomes" id="UP000007241"/>
    </source>
</evidence>
<evidence type="ECO:0000259" key="1">
    <source>
        <dbReference type="Pfam" id="PF00085"/>
    </source>
</evidence>
<feature type="non-terminal residue" evidence="2">
    <location>
        <position position="1"/>
    </location>
</feature>
<dbReference type="CDD" id="cd02989">
    <property type="entry name" value="Phd_like_TxnDC9"/>
    <property type="match status" value="1"/>
</dbReference>
<dbReference type="STRING" id="684364.F4NS45"/>
<accession>F4NS45</accession>
<reference evidence="2 3" key="1">
    <citation type="submission" date="2009-12" db="EMBL/GenBank/DDBJ databases">
        <title>The draft genome of Batrachochytrium dendrobatidis.</title>
        <authorList>
            <consortium name="US DOE Joint Genome Institute (JGI-PGF)"/>
            <person name="Kuo A."/>
            <person name="Salamov A."/>
            <person name="Schmutz J."/>
            <person name="Lucas S."/>
            <person name="Pitluck S."/>
            <person name="Rosenblum E."/>
            <person name="Stajich J."/>
            <person name="Eisen M."/>
            <person name="Grigoriev I.V."/>
        </authorList>
    </citation>
    <scope>NUCLEOTIDE SEQUENCE [LARGE SCALE GENOMIC DNA]</scope>
    <source>
        <strain evidence="3">JAM81 / FGSC 10211</strain>
    </source>
</reference>
<dbReference type="SUPFAM" id="SSF52833">
    <property type="entry name" value="Thioredoxin-like"/>
    <property type="match status" value="1"/>
</dbReference>
<dbReference type="OrthoDB" id="10257948at2759"/>
<gene>
    <name evidence="2" type="ORF">BATDEDRAFT_8543</name>
</gene>